<evidence type="ECO:0000313" key="4">
    <source>
        <dbReference type="Proteomes" id="UP000308181"/>
    </source>
</evidence>
<dbReference type="SUPFAM" id="SSF74653">
    <property type="entry name" value="TolA/TonB C-terminal domain"/>
    <property type="match status" value="1"/>
</dbReference>
<dbReference type="Pfam" id="PF03544">
    <property type="entry name" value="TonB_C"/>
    <property type="match status" value="1"/>
</dbReference>
<keyword evidence="1" id="KW-1133">Transmembrane helix</keyword>
<sequence>MNKQNTDIALIRQYFNGELTPAAKHHLEKRALEDPFLQEAMDGFEAFKVKDKDLEELSLRLAKRIENKEKGIVINWGLKQLSIAASVIFGIAVISIYFNQTPENKAIAVTELQKKEGYPKSTKIMGDTLIESDENLIADLVNSPAIVQNDANPSAQAKQYSPADEITIEPMAQMSATSKADTLALDEVSVIGYAVQQKRDLLAANLSAKMKTENNSALAFRIASVAATSKTKLISGKITDVTDGVALPGVQIINQQNGEVTVSNAKGEFEILASEKADLKISYLGFLSETVAVNNKDVSLDISLKPDLSALSEVVVVGYGTAKKSEEIFAGPKDGWRAFRKYLDANAQLNNGETGRVVVEFVILKNGKLSDFNIQKGLSNNANNKALELIKGYTSWHGAADGRAQKIKVAVRFK</sequence>
<proteinExistence type="predicted"/>
<evidence type="ECO:0000259" key="2">
    <source>
        <dbReference type="Pfam" id="PF03544"/>
    </source>
</evidence>
<dbReference type="SUPFAM" id="SSF49464">
    <property type="entry name" value="Carboxypeptidase regulatory domain-like"/>
    <property type="match status" value="1"/>
</dbReference>
<gene>
    <name evidence="3" type="ORF">FA046_03700</name>
</gene>
<organism evidence="3 4">
    <name type="scientific">Pedobacter cryophilus</name>
    <dbReference type="NCBI Taxonomy" id="2571271"/>
    <lineage>
        <taxon>Bacteria</taxon>
        <taxon>Pseudomonadati</taxon>
        <taxon>Bacteroidota</taxon>
        <taxon>Sphingobacteriia</taxon>
        <taxon>Sphingobacteriales</taxon>
        <taxon>Sphingobacteriaceae</taxon>
        <taxon>Pedobacter</taxon>
    </lineage>
</organism>
<reference evidence="3 4" key="1">
    <citation type="submission" date="2019-04" db="EMBL/GenBank/DDBJ databases">
        <title>Pedobacter sp. AR-3-17 sp. nov., isolated from Arctic soil.</title>
        <authorList>
            <person name="Dahal R.H."/>
            <person name="Kim D.-U."/>
        </authorList>
    </citation>
    <scope>NUCLEOTIDE SEQUENCE [LARGE SCALE GENOMIC DNA]</scope>
    <source>
        <strain evidence="3 4">AR-3-17</strain>
    </source>
</reference>
<dbReference type="InterPro" id="IPR008969">
    <property type="entry name" value="CarboxyPept-like_regulatory"/>
</dbReference>
<keyword evidence="4" id="KW-1185">Reference proteome</keyword>
<comment type="caution">
    <text evidence="3">The sequence shown here is derived from an EMBL/GenBank/DDBJ whole genome shotgun (WGS) entry which is preliminary data.</text>
</comment>
<dbReference type="Pfam" id="PF13715">
    <property type="entry name" value="CarbopepD_reg_2"/>
    <property type="match status" value="1"/>
</dbReference>
<keyword evidence="1" id="KW-0472">Membrane</keyword>
<feature type="transmembrane region" description="Helical" evidence="1">
    <location>
        <begin position="73"/>
        <end position="98"/>
    </location>
</feature>
<evidence type="ECO:0000256" key="1">
    <source>
        <dbReference type="SAM" id="Phobius"/>
    </source>
</evidence>
<name>A0A4V5NXU5_9SPHI</name>
<dbReference type="Gene3D" id="3.30.1150.10">
    <property type="match status" value="1"/>
</dbReference>
<dbReference type="AlphaFoldDB" id="A0A4V5NXU5"/>
<protein>
    <recommendedName>
        <fullName evidence="2">TonB C-terminal domain-containing protein</fullName>
    </recommendedName>
</protein>
<dbReference type="GO" id="GO:0055085">
    <property type="term" value="P:transmembrane transport"/>
    <property type="evidence" value="ECO:0007669"/>
    <property type="project" value="InterPro"/>
</dbReference>
<keyword evidence="1" id="KW-0812">Transmembrane</keyword>
<evidence type="ECO:0000313" key="3">
    <source>
        <dbReference type="EMBL" id="TKC00791.1"/>
    </source>
</evidence>
<accession>A0A4V5NXU5</accession>
<dbReference type="OrthoDB" id="1112758at2"/>
<dbReference type="RefSeq" id="WP_136824997.1">
    <property type="nucleotide sequence ID" value="NZ_SWBP01000001.1"/>
</dbReference>
<dbReference type="Proteomes" id="UP000308181">
    <property type="component" value="Unassembled WGS sequence"/>
</dbReference>
<feature type="domain" description="TonB C-terminal" evidence="2">
    <location>
        <begin position="351"/>
        <end position="414"/>
    </location>
</feature>
<dbReference type="Gene3D" id="2.60.40.1120">
    <property type="entry name" value="Carboxypeptidase-like, regulatory domain"/>
    <property type="match status" value="1"/>
</dbReference>
<dbReference type="EMBL" id="SWBP01000001">
    <property type="protein sequence ID" value="TKC00791.1"/>
    <property type="molecule type" value="Genomic_DNA"/>
</dbReference>
<dbReference type="InterPro" id="IPR037682">
    <property type="entry name" value="TonB_C"/>
</dbReference>